<reference evidence="5 6" key="1">
    <citation type="journal article" date="2021" name="Cell">
        <title>Tracing the genetic footprints of vertebrate landing in non-teleost ray-finned fishes.</title>
        <authorList>
            <person name="Bi X."/>
            <person name="Wang K."/>
            <person name="Yang L."/>
            <person name="Pan H."/>
            <person name="Jiang H."/>
            <person name="Wei Q."/>
            <person name="Fang M."/>
            <person name="Yu H."/>
            <person name="Zhu C."/>
            <person name="Cai Y."/>
            <person name="He Y."/>
            <person name="Gan X."/>
            <person name="Zeng H."/>
            <person name="Yu D."/>
            <person name="Zhu Y."/>
            <person name="Jiang H."/>
            <person name="Qiu Q."/>
            <person name="Yang H."/>
            <person name="Zhang Y.E."/>
            <person name="Wang W."/>
            <person name="Zhu M."/>
            <person name="He S."/>
            <person name="Zhang G."/>
        </authorList>
    </citation>
    <scope>NUCLEOTIDE SEQUENCE [LARGE SCALE GENOMIC DNA]</scope>
    <source>
        <strain evidence="5">Bchr_013</strain>
    </source>
</reference>
<feature type="compositionally biased region" description="Basic and acidic residues" evidence="3">
    <location>
        <begin position="271"/>
        <end position="287"/>
    </location>
</feature>
<dbReference type="Pfam" id="PF10291">
    <property type="entry name" value="muHD"/>
    <property type="match status" value="1"/>
</dbReference>
<evidence type="ECO:0000313" key="6">
    <source>
        <dbReference type="Proteomes" id="UP000886611"/>
    </source>
</evidence>
<feature type="region of interest" description="Disordered" evidence="3">
    <location>
        <begin position="180"/>
        <end position="417"/>
    </location>
</feature>
<evidence type="ECO:0000313" key="5">
    <source>
        <dbReference type="EMBL" id="KAG2461655.1"/>
    </source>
</evidence>
<dbReference type="GO" id="GO:0005737">
    <property type="term" value="C:cytoplasm"/>
    <property type="evidence" value="ECO:0007669"/>
    <property type="project" value="TreeGrafter"/>
</dbReference>
<dbReference type="InterPro" id="IPR005334">
    <property type="entry name" value="Tctex-1-like"/>
</dbReference>
<organism evidence="5 6">
    <name type="scientific">Polypterus senegalus</name>
    <name type="common">Senegal bichir</name>
    <dbReference type="NCBI Taxonomy" id="55291"/>
    <lineage>
        <taxon>Eukaryota</taxon>
        <taxon>Metazoa</taxon>
        <taxon>Chordata</taxon>
        <taxon>Craniata</taxon>
        <taxon>Vertebrata</taxon>
        <taxon>Euteleostomi</taxon>
        <taxon>Actinopterygii</taxon>
        <taxon>Polypteriformes</taxon>
        <taxon>Polypteridae</taxon>
        <taxon>Polypterus</taxon>
    </lineage>
</organism>
<evidence type="ECO:0000256" key="3">
    <source>
        <dbReference type="SAM" id="MobiDB-lite"/>
    </source>
</evidence>
<name>A0A8X7X4H5_POLSE</name>
<feature type="non-terminal residue" evidence="5">
    <location>
        <position position="891"/>
    </location>
</feature>
<protein>
    <submittedName>
        <fullName evidence="5">SGIP1 protein</fullName>
    </submittedName>
</protein>
<feature type="compositionally biased region" description="Low complexity" evidence="3">
    <location>
        <begin position="213"/>
        <end position="230"/>
    </location>
</feature>
<accession>A0A8X7X4H5</accession>
<feature type="domain" description="MHD" evidence="4">
    <location>
        <begin position="448"/>
        <end position="725"/>
    </location>
</feature>
<feature type="non-terminal residue" evidence="5">
    <location>
        <position position="1"/>
    </location>
</feature>
<dbReference type="GO" id="GO:0007018">
    <property type="term" value="P:microtubule-based movement"/>
    <property type="evidence" value="ECO:0007669"/>
    <property type="project" value="TreeGrafter"/>
</dbReference>
<comment type="caution">
    <text evidence="5">The sequence shown here is derived from an EMBL/GenBank/DDBJ whole genome shotgun (WGS) entry which is preliminary data.</text>
</comment>
<comment type="subcellular location">
    <subcellularLocation>
        <location evidence="1">Membrane</location>
        <location evidence="1">Clathrin-coated pit</location>
        <topology evidence="1">Peripheral membrane protein</topology>
        <orientation evidence="1">Cytoplasmic side</orientation>
    </subcellularLocation>
</comment>
<evidence type="ECO:0000256" key="1">
    <source>
        <dbReference type="ARBA" id="ARBA00004283"/>
    </source>
</evidence>
<dbReference type="InterPro" id="IPR028565">
    <property type="entry name" value="MHD"/>
</dbReference>
<evidence type="ECO:0000256" key="2">
    <source>
        <dbReference type="ARBA" id="ARBA00005361"/>
    </source>
</evidence>
<dbReference type="GO" id="GO:0005868">
    <property type="term" value="C:cytoplasmic dynein complex"/>
    <property type="evidence" value="ECO:0007669"/>
    <property type="project" value="TreeGrafter"/>
</dbReference>
<feature type="compositionally biased region" description="Low complexity" evidence="3">
    <location>
        <begin position="388"/>
        <end position="411"/>
    </location>
</feature>
<dbReference type="EMBL" id="JAATIS010004524">
    <property type="protein sequence ID" value="KAG2461655.1"/>
    <property type="molecule type" value="Genomic_DNA"/>
</dbReference>
<feature type="compositionally biased region" description="Low complexity" evidence="3">
    <location>
        <begin position="237"/>
        <end position="249"/>
    </location>
</feature>
<dbReference type="Proteomes" id="UP000886611">
    <property type="component" value="Unassembled WGS sequence"/>
</dbReference>
<dbReference type="PANTHER" id="PTHR21255">
    <property type="entry name" value="T-COMPLEX-ASSOCIATED-TESTIS-EXPRESSED 1/ DYNEIN LIGHT CHAIN"/>
    <property type="match status" value="1"/>
</dbReference>
<dbReference type="SUPFAM" id="SSF49447">
    <property type="entry name" value="Second domain of Mu2 adaptin subunit (ap50) of ap2 adaptor"/>
    <property type="match status" value="1"/>
</dbReference>
<feature type="compositionally biased region" description="Pro residues" evidence="3">
    <location>
        <begin position="345"/>
        <end position="364"/>
    </location>
</feature>
<dbReference type="InterPro" id="IPR038586">
    <property type="entry name" value="Tctex-1-like_sf"/>
</dbReference>
<gene>
    <name evidence="5" type="primary">Sgip1</name>
    <name evidence="5" type="ORF">GTO96_0008792</name>
</gene>
<dbReference type="CDD" id="cd21458">
    <property type="entry name" value="DLC-like_TCTEX1D1"/>
    <property type="match status" value="1"/>
</dbReference>
<proteinExistence type="inferred from homology"/>
<dbReference type="PANTHER" id="PTHR21255:SF64">
    <property type="entry name" value="DYNEIN LIGHT CHAIN TCTEX-TYPE 5"/>
    <property type="match status" value="1"/>
</dbReference>
<dbReference type="AlphaFoldDB" id="A0A8X7X4H5"/>
<dbReference type="InterPro" id="IPR018808">
    <property type="entry name" value="Muniscin_C"/>
</dbReference>
<dbReference type="GO" id="GO:0045505">
    <property type="term" value="F:dynein intermediate chain binding"/>
    <property type="evidence" value="ECO:0007669"/>
    <property type="project" value="TreeGrafter"/>
</dbReference>
<dbReference type="Gene3D" id="3.30.1140.40">
    <property type="entry name" value="Tctex-1"/>
    <property type="match status" value="1"/>
</dbReference>
<dbReference type="PROSITE" id="PS51072">
    <property type="entry name" value="MHD"/>
    <property type="match status" value="1"/>
</dbReference>
<feature type="compositionally biased region" description="Low complexity" evidence="3">
    <location>
        <begin position="318"/>
        <end position="344"/>
    </location>
</feature>
<feature type="region of interest" description="Disordered" evidence="3">
    <location>
        <begin position="82"/>
        <end position="106"/>
    </location>
</feature>
<dbReference type="Pfam" id="PF03645">
    <property type="entry name" value="Tctex-1"/>
    <property type="match status" value="1"/>
</dbReference>
<comment type="similarity">
    <text evidence="2">Belongs to the dynein light chain Tctex-type family.</text>
</comment>
<sequence length="891" mass="95880">MTGTEVYGGVEPLRFTLMESFKCSSVSPVLNFDFMTFTSDSQSLSSILFLAASNHSLVFPFGVVSGSLEIEECNSATMMEGEEIARPRRSTPTPTPDNVSKVTPEDPTVLFGPPLELAFEGQKSEAVGSGSHKRCIAELISLSCFAFYYASDLDHPSEPQGAGAPSDDSERTTTLQGKLPSLSDLDNIFGPVQSSQTAGDVSDNQWVSFSNNSPERAAPAESPVPASAPVESDEKTVSSLPVSPVQSPPCENKDQSPPTESARTVPPPLDLKVDEKKIEQPSVKDDVSESTTSPKEFGQGARSTPPPPPPPTYRTVVSSPGPCSGTGSGSSSPARPATPLASGSPTPPPPPPRPPSRPKLPPGKPGVGDVTRPFSPPIHSSSPPPVAPLARAESTSSISSTNSLSAATTPTVEDDAFVDKLPSFERRCETPAGSSRGPSPLTMGAQDTLPVAAAFTETVNAYFKGADPSKCVVKVTGEMVLSFPAGITRHFANNPSPAVLTFSITNYSRLEHILPNPQLLCCDTTTQSSENSKDFWVNMPNLMMHLKKVAEQKPQATYYNVDMLKYQVAAQGIHSTPLNLAVSWRCEESSTDLRIDYKYNAEAMSSPVALNNVQFLVPVDGGVTKLQAVLPPASWNTEQQRILWKIPDISQKSENGGVGSLLARFQLSEGPSKPSPLAVQFTSEGSTLSGCDIELIGAGYRFSLIKKRFAADLIMSDAAKDKAARLLKKRGSISSLGSHEVKAKETTAKNKDSLSTVSYIDEPGHHEDIPRPAVQMENTYQLGPAKRFPVATVNNILKDVLTSYLQEEKYDADLCRQMTKTISEVVKARVKDLMIPRYKIIVLINIGQLNEQNMKFGSRCLWDPASDTFSSFTFKNNSLFAVANVYAVYFE</sequence>
<dbReference type="InterPro" id="IPR036168">
    <property type="entry name" value="AP2_Mu_C_sf"/>
</dbReference>
<dbReference type="GO" id="GO:0005905">
    <property type="term" value="C:clathrin-coated pit"/>
    <property type="evidence" value="ECO:0007669"/>
    <property type="project" value="UniProtKB-SubCell"/>
</dbReference>
<evidence type="ECO:0000259" key="4">
    <source>
        <dbReference type="PROSITE" id="PS51072"/>
    </source>
</evidence>
<feature type="compositionally biased region" description="Polar residues" evidence="3">
    <location>
        <begin position="192"/>
        <end position="212"/>
    </location>
</feature>
<keyword evidence="6" id="KW-1185">Reference proteome</keyword>